<keyword evidence="4" id="KW-1185">Reference proteome</keyword>
<dbReference type="PANTHER" id="PTHR42901:SF1">
    <property type="entry name" value="ALCOHOL DEHYDROGENASE"/>
    <property type="match status" value="1"/>
</dbReference>
<protein>
    <submittedName>
        <fullName evidence="3">NADP-dependent 3-hydroxy acid dehydrogenase YdfG</fullName>
    </submittedName>
</protein>
<dbReference type="InterPro" id="IPR020904">
    <property type="entry name" value="Sc_DH/Rdtase_CS"/>
</dbReference>
<evidence type="ECO:0000313" key="3">
    <source>
        <dbReference type="EMBL" id="MBA8846729.1"/>
    </source>
</evidence>
<dbReference type="InterPro" id="IPR036291">
    <property type="entry name" value="NAD(P)-bd_dom_sf"/>
</dbReference>
<keyword evidence="2" id="KW-0560">Oxidoreductase</keyword>
<evidence type="ECO:0000256" key="1">
    <source>
        <dbReference type="ARBA" id="ARBA00006484"/>
    </source>
</evidence>
<dbReference type="FunFam" id="3.40.50.720:FF:000047">
    <property type="entry name" value="NADP-dependent L-serine/L-allo-threonine dehydrogenase"/>
    <property type="match status" value="1"/>
</dbReference>
<dbReference type="InterPro" id="IPR002347">
    <property type="entry name" value="SDR_fam"/>
</dbReference>
<evidence type="ECO:0000313" key="4">
    <source>
        <dbReference type="Proteomes" id="UP000585905"/>
    </source>
</evidence>
<dbReference type="PANTHER" id="PTHR42901">
    <property type="entry name" value="ALCOHOL DEHYDROGENASE"/>
    <property type="match status" value="1"/>
</dbReference>
<dbReference type="EMBL" id="JACGWX010000001">
    <property type="protein sequence ID" value="MBA8846729.1"/>
    <property type="molecule type" value="Genomic_DNA"/>
</dbReference>
<gene>
    <name evidence="3" type="ORF">FHX53_000293</name>
</gene>
<accession>A0A839E227</accession>
<name>A0A839E227_9MICO</name>
<dbReference type="SUPFAM" id="SSF51735">
    <property type="entry name" value="NAD(P)-binding Rossmann-fold domains"/>
    <property type="match status" value="1"/>
</dbReference>
<dbReference type="Gene3D" id="3.40.50.720">
    <property type="entry name" value="NAD(P)-binding Rossmann-like Domain"/>
    <property type="match status" value="1"/>
</dbReference>
<dbReference type="RefSeq" id="WP_182489531.1">
    <property type="nucleotide sequence ID" value="NZ_BAAAOV010000002.1"/>
</dbReference>
<reference evidence="3 4" key="1">
    <citation type="submission" date="2020-07" db="EMBL/GenBank/DDBJ databases">
        <title>Sequencing the genomes of 1000 actinobacteria strains.</title>
        <authorList>
            <person name="Klenk H.-P."/>
        </authorList>
    </citation>
    <scope>NUCLEOTIDE SEQUENCE [LARGE SCALE GENOMIC DNA]</scope>
    <source>
        <strain evidence="3 4">DSM 19663</strain>
    </source>
</reference>
<comment type="caution">
    <text evidence="3">The sequence shown here is derived from an EMBL/GenBank/DDBJ whole genome shotgun (WGS) entry which is preliminary data.</text>
</comment>
<sequence length="265" mass="27206">MADSTAAPTLRAVVTGASSGIGAATVRLLRAHGWQVTAVARRADRLAALADETGCAVVVADLTSADDVDALAERVRAAGPLHALVANAGGAIGTDPVATVAADTLAGMFELNVLTAQRAIAALLPSLRLGAVDRGSGDIVAVTSTAGQVAYEGGGGYNAAKFALRGLLGALRLELAGEPLRVVQIAPGMVRTEEFAAKRFGGDQEKVDALYAGVEHPLLAEDVAEAIVHAIELPSHVNLDEVIIRPVAQAAQHKLVREPLRVRES</sequence>
<dbReference type="AlphaFoldDB" id="A0A839E227"/>
<proteinExistence type="inferred from homology"/>
<dbReference type="PROSITE" id="PS00061">
    <property type="entry name" value="ADH_SHORT"/>
    <property type="match status" value="1"/>
</dbReference>
<dbReference type="PRINTS" id="PR00081">
    <property type="entry name" value="GDHRDH"/>
</dbReference>
<dbReference type="GO" id="GO:0016616">
    <property type="term" value="F:oxidoreductase activity, acting on the CH-OH group of donors, NAD or NADP as acceptor"/>
    <property type="evidence" value="ECO:0007669"/>
    <property type="project" value="UniProtKB-ARBA"/>
</dbReference>
<evidence type="ECO:0000256" key="2">
    <source>
        <dbReference type="ARBA" id="ARBA00023002"/>
    </source>
</evidence>
<comment type="similarity">
    <text evidence="1">Belongs to the short-chain dehydrogenases/reductases (SDR) family.</text>
</comment>
<dbReference type="Pfam" id="PF00106">
    <property type="entry name" value="adh_short"/>
    <property type="match status" value="1"/>
</dbReference>
<organism evidence="3 4">
    <name type="scientific">Microcella alkalica</name>
    <dbReference type="NCBI Taxonomy" id="355930"/>
    <lineage>
        <taxon>Bacteria</taxon>
        <taxon>Bacillati</taxon>
        <taxon>Actinomycetota</taxon>
        <taxon>Actinomycetes</taxon>
        <taxon>Micrococcales</taxon>
        <taxon>Microbacteriaceae</taxon>
        <taxon>Microcella</taxon>
    </lineage>
</organism>
<dbReference type="Proteomes" id="UP000585905">
    <property type="component" value="Unassembled WGS sequence"/>
</dbReference>